<comment type="caution">
    <text evidence="8">The sequence shown here is derived from an EMBL/GenBank/DDBJ whole genome shotgun (WGS) entry which is preliminary data.</text>
</comment>
<comment type="subcellular location">
    <subcellularLocation>
        <location evidence="1 5">Nucleus</location>
    </subcellularLocation>
</comment>
<evidence type="ECO:0000313" key="8">
    <source>
        <dbReference type="EMBL" id="KAG9248839.1"/>
    </source>
</evidence>
<name>A0A9P7ZB47_9HELO</name>
<dbReference type="AlphaFoldDB" id="A0A9P7ZB47"/>
<evidence type="ECO:0000256" key="2">
    <source>
        <dbReference type="ARBA" id="ARBA00005981"/>
    </source>
</evidence>
<evidence type="ECO:0000256" key="3">
    <source>
        <dbReference type="ARBA" id="ARBA00023054"/>
    </source>
</evidence>
<organism evidence="8 9">
    <name type="scientific">Calycina marina</name>
    <dbReference type="NCBI Taxonomy" id="1763456"/>
    <lineage>
        <taxon>Eukaryota</taxon>
        <taxon>Fungi</taxon>
        <taxon>Dikarya</taxon>
        <taxon>Ascomycota</taxon>
        <taxon>Pezizomycotina</taxon>
        <taxon>Leotiomycetes</taxon>
        <taxon>Helotiales</taxon>
        <taxon>Pezizellaceae</taxon>
        <taxon>Calycina</taxon>
    </lineage>
</organism>
<comment type="function">
    <text evidence="5">Required for proper homologous chromosome pairing and efficient cross-over and intragenic recombination during meiosis.</text>
</comment>
<dbReference type="GO" id="GO:0005634">
    <property type="term" value="C:nucleus"/>
    <property type="evidence" value="ECO:0007669"/>
    <property type="project" value="UniProtKB-SubCell"/>
</dbReference>
<keyword evidence="4 5" id="KW-0539">Nucleus</keyword>
<dbReference type="Proteomes" id="UP000887226">
    <property type="component" value="Unassembled WGS sequence"/>
</dbReference>
<accession>A0A9P7ZB47</accession>
<comment type="similarity">
    <text evidence="2 5">Belongs to the MND1 family.</text>
</comment>
<evidence type="ECO:0000256" key="5">
    <source>
        <dbReference type="PIRNR" id="PIRNR026991"/>
    </source>
</evidence>
<dbReference type="Pfam" id="PF03962">
    <property type="entry name" value="Mnd1"/>
    <property type="match status" value="1"/>
</dbReference>
<evidence type="ECO:0000256" key="1">
    <source>
        <dbReference type="ARBA" id="ARBA00004123"/>
    </source>
</evidence>
<keyword evidence="3 6" id="KW-0175">Coiled coil</keyword>
<evidence type="ECO:0000256" key="6">
    <source>
        <dbReference type="SAM" id="Coils"/>
    </source>
</evidence>
<protein>
    <recommendedName>
        <fullName evidence="5">Meiotic nuclear division protein 1</fullName>
    </recommendedName>
</protein>
<dbReference type="GO" id="GO:0007131">
    <property type="term" value="P:reciprocal meiotic recombination"/>
    <property type="evidence" value="ECO:0007669"/>
    <property type="project" value="InterPro"/>
</dbReference>
<feature type="domain" description="Mnd1 HTH" evidence="7">
    <location>
        <begin position="15"/>
        <end position="74"/>
    </location>
</feature>
<evidence type="ECO:0000259" key="7">
    <source>
        <dbReference type="Pfam" id="PF03962"/>
    </source>
</evidence>
<feature type="coiled-coil region" evidence="6">
    <location>
        <begin position="85"/>
        <end position="119"/>
    </location>
</feature>
<evidence type="ECO:0000256" key="4">
    <source>
        <dbReference type="ARBA" id="ARBA00023242"/>
    </source>
</evidence>
<dbReference type="OrthoDB" id="9978204at2759"/>
<keyword evidence="9" id="KW-1185">Reference proteome</keyword>
<dbReference type="GO" id="GO:0003690">
    <property type="term" value="F:double-stranded DNA binding"/>
    <property type="evidence" value="ECO:0007669"/>
    <property type="project" value="InterPro"/>
</dbReference>
<evidence type="ECO:0000313" key="9">
    <source>
        <dbReference type="Proteomes" id="UP000887226"/>
    </source>
</evidence>
<gene>
    <name evidence="8" type="ORF">BJ878DRAFT_486300</name>
</gene>
<dbReference type="PIRSF" id="PIRSF026991">
    <property type="entry name" value="Mnd1"/>
    <property type="match status" value="1"/>
</dbReference>
<dbReference type="EMBL" id="MU253742">
    <property type="protein sequence ID" value="KAG9248839.1"/>
    <property type="molecule type" value="Genomic_DNA"/>
</dbReference>
<reference evidence="8" key="1">
    <citation type="journal article" date="2021" name="IMA Fungus">
        <title>Genomic characterization of three marine fungi, including Emericellopsis atlantica sp. nov. with signatures of a generalist lifestyle and marine biomass degradation.</title>
        <authorList>
            <person name="Hagestad O.C."/>
            <person name="Hou L."/>
            <person name="Andersen J.H."/>
            <person name="Hansen E.H."/>
            <person name="Altermark B."/>
            <person name="Li C."/>
            <person name="Kuhnert E."/>
            <person name="Cox R.J."/>
            <person name="Crous P.W."/>
            <person name="Spatafora J.W."/>
            <person name="Lail K."/>
            <person name="Amirebrahimi M."/>
            <person name="Lipzen A."/>
            <person name="Pangilinan J."/>
            <person name="Andreopoulos W."/>
            <person name="Hayes R.D."/>
            <person name="Ng V."/>
            <person name="Grigoriev I.V."/>
            <person name="Jackson S.A."/>
            <person name="Sutton T.D.S."/>
            <person name="Dobson A.D.W."/>
            <person name="Rama T."/>
        </authorList>
    </citation>
    <scope>NUCLEOTIDE SEQUENCE</scope>
    <source>
        <strain evidence="8">TRa3180A</strain>
    </source>
</reference>
<dbReference type="InterPro" id="IPR040453">
    <property type="entry name" value="Mnd1_HTH"/>
</dbReference>
<dbReference type="InterPro" id="IPR005647">
    <property type="entry name" value="Mnd1"/>
</dbReference>
<proteinExistence type="inferred from homology"/>
<sequence>MAPKNLPPAAKQQKILTWFQDTMGVYTLKELEKQLPGIGSINGMHVKEYLQNLMDESLIRVEKIGSGNWYWSFRSDAKKQKEGVLHTLKTEEARLKTAIEDAEREIEWVMRVREEDEEMLDGNSGLDRKGLLEMSESLGREMEVLDAKLAMYSENDPAEILRKMEETKRLWEVAVMWTDRLECLESLLCGMVDRGQVGQIMAQACDDEYVEGEGLKDL</sequence>